<sequence length="64" mass="7765">MAIRWRKTGELLCAAMTDEEKDDTYIDDRLHYQLSVILRCIVADVKHENNGRWYWWLHNDDRQG</sequence>
<evidence type="ECO:0000313" key="1">
    <source>
        <dbReference type="EMBL" id="KKK95965.1"/>
    </source>
</evidence>
<gene>
    <name evidence="1" type="ORF">LCGC14_2667550</name>
</gene>
<dbReference type="EMBL" id="LAZR01046686">
    <property type="protein sequence ID" value="KKK95965.1"/>
    <property type="molecule type" value="Genomic_DNA"/>
</dbReference>
<protein>
    <submittedName>
        <fullName evidence="1">Uncharacterized protein</fullName>
    </submittedName>
</protein>
<proteinExistence type="predicted"/>
<comment type="caution">
    <text evidence="1">The sequence shown here is derived from an EMBL/GenBank/DDBJ whole genome shotgun (WGS) entry which is preliminary data.</text>
</comment>
<organism evidence="1">
    <name type="scientific">marine sediment metagenome</name>
    <dbReference type="NCBI Taxonomy" id="412755"/>
    <lineage>
        <taxon>unclassified sequences</taxon>
        <taxon>metagenomes</taxon>
        <taxon>ecological metagenomes</taxon>
    </lineage>
</organism>
<accession>A0A0F9ACH3</accession>
<dbReference type="AlphaFoldDB" id="A0A0F9ACH3"/>
<name>A0A0F9ACH3_9ZZZZ</name>
<reference evidence="1" key="1">
    <citation type="journal article" date="2015" name="Nature">
        <title>Complex archaea that bridge the gap between prokaryotes and eukaryotes.</title>
        <authorList>
            <person name="Spang A."/>
            <person name="Saw J.H."/>
            <person name="Jorgensen S.L."/>
            <person name="Zaremba-Niedzwiedzka K."/>
            <person name="Martijn J."/>
            <person name="Lind A.E."/>
            <person name="van Eijk R."/>
            <person name="Schleper C."/>
            <person name="Guy L."/>
            <person name="Ettema T.J."/>
        </authorList>
    </citation>
    <scope>NUCLEOTIDE SEQUENCE</scope>
</reference>